<dbReference type="PATRIC" id="fig|1439726.3.peg.4439"/>
<dbReference type="Pfam" id="PF13596">
    <property type="entry name" value="PAS_10"/>
    <property type="match status" value="1"/>
</dbReference>
<keyword evidence="5" id="KW-0677">Repeat</keyword>
<evidence type="ECO:0000256" key="2">
    <source>
        <dbReference type="ARBA" id="ARBA00012438"/>
    </source>
</evidence>
<evidence type="ECO:0000256" key="7">
    <source>
        <dbReference type="ARBA" id="ARBA00022777"/>
    </source>
</evidence>
<evidence type="ECO:0000256" key="1">
    <source>
        <dbReference type="ARBA" id="ARBA00000085"/>
    </source>
</evidence>
<comment type="caution">
    <text evidence="10">The sequence shown here is derived from an EMBL/GenBank/DDBJ whole genome shotgun (WGS) entry which is preliminary data.</text>
</comment>
<proteinExistence type="predicted"/>
<sequence length="242" mass="26714">MFRSGEPLEHQLPRDAAGKHFLVRLMPYRSNGGRTKGVVVTLLDVTTLAEAEEHQQVLISELNHRVKNMLAVVISIANHTYEKTPAPEEFLAAFTGRLHAMARAYGLLSRTNWKNAAIGELVRQEVEAFDAARFDLSGPKGHLSPQQGLSIGMVIHELATNASKYGALSKPGGTVRILWSTDHQRFTLTWQERDGPAVNRPEREGFGLTLVKGEIGYRFGGTVETLFEPTGLIVRISFALNA</sequence>
<keyword evidence="7 10" id="KW-0418">Kinase</keyword>
<evidence type="ECO:0000256" key="3">
    <source>
        <dbReference type="ARBA" id="ARBA00022553"/>
    </source>
</evidence>
<dbReference type="SUPFAM" id="SSF55874">
    <property type="entry name" value="ATPase domain of HSP90 chaperone/DNA topoisomerase II/histidine kinase"/>
    <property type="match status" value="1"/>
</dbReference>
<dbReference type="PROSITE" id="PS50113">
    <property type="entry name" value="PAC"/>
    <property type="match status" value="1"/>
</dbReference>
<accession>A0A1E3GX40</accession>
<dbReference type="EC" id="2.7.13.3" evidence="2"/>
<reference evidence="10 11" key="1">
    <citation type="submission" date="2016-07" db="EMBL/GenBank/DDBJ databases">
        <title>Draft Genome Sequence of Methylobrevis pamukkalensis PK2.</title>
        <authorList>
            <person name="Vasilenko O.V."/>
            <person name="Doronina N.V."/>
            <person name="Shmareva M.N."/>
            <person name="Tarlachkov S.V."/>
            <person name="Mustakhimov I."/>
            <person name="Trotsenko Y.A."/>
        </authorList>
    </citation>
    <scope>NUCLEOTIDE SEQUENCE [LARGE SCALE GENOMIC DNA]</scope>
    <source>
        <strain evidence="10 11">PK2</strain>
    </source>
</reference>
<organism evidence="10 11">
    <name type="scientific">Methylobrevis pamukkalensis</name>
    <dbReference type="NCBI Taxonomy" id="1439726"/>
    <lineage>
        <taxon>Bacteria</taxon>
        <taxon>Pseudomonadati</taxon>
        <taxon>Pseudomonadota</taxon>
        <taxon>Alphaproteobacteria</taxon>
        <taxon>Hyphomicrobiales</taxon>
        <taxon>Pleomorphomonadaceae</taxon>
        <taxon>Methylobrevis</taxon>
    </lineage>
</organism>
<dbReference type="GO" id="GO:0005524">
    <property type="term" value="F:ATP binding"/>
    <property type="evidence" value="ECO:0007669"/>
    <property type="project" value="UniProtKB-KW"/>
</dbReference>
<dbReference type="Gene3D" id="3.30.450.20">
    <property type="entry name" value="PAS domain"/>
    <property type="match status" value="1"/>
</dbReference>
<evidence type="ECO:0000256" key="5">
    <source>
        <dbReference type="ARBA" id="ARBA00022737"/>
    </source>
</evidence>
<dbReference type="InterPro" id="IPR036890">
    <property type="entry name" value="HATPase_C_sf"/>
</dbReference>
<evidence type="ECO:0000313" key="11">
    <source>
        <dbReference type="Proteomes" id="UP000094622"/>
    </source>
</evidence>
<evidence type="ECO:0000256" key="8">
    <source>
        <dbReference type="ARBA" id="ARBA00022840"/>
    </source>
</evidence>
<keyword evidence="3" id="KW-0597">Phosphoprotein</keyword>
<comment type="catalytic activity">
    <reaction evidence="1">
        <text>ATP + protein L-histidine = ADP + protein N-phospho-L-histidine.</text>
        <dbReference type="EC" id="2.7.13.3"/>
    </reaction>
</comment>
<gene>
    <name evidence="10" type="ORF">A6302_04192</name>
</gene>
<dbReference type="InterPro" id="IPR000700">
    <property type="entry name" value="PAS-assoc_C"/>
</dbReference>
<keyword evidence="8" id="KW-0067">ATP-binding</keyword>
<evidence type="ECO:0000256" key="4">
    <source>
        <dbReference type="ARBA" id="ARBA00022679"/>
    </source>
</evidence>
<dbReference type="PANTHER" id="PTHR41523:SF7">
    <property type="entry name" value="HISTIDINE KINASE"/>
    <property type="match status" value="1"/>
</dbReference>
<dbReference type="SMART" id="SM00911">
    <property type="entry name" value="HWE_HK"/>
    <property type="match status" value="1"/>
</dbReference>
<dbReference type="PANTHER" id="PTHR41523">
    <property type="entry name" value="TWO-COMPONENT SYSTEM SENSOR PROTEIN"/>
    <property type="match status" value="1"/>
</dbReference>
<keyword evidence="11" id="KW-1185">Reference proteome</keyword>
<dbReference type="EMBL" id="MCRJ01000167">
    <property type="protein sequence ID" value="ODN68515.1"/>
    <property type="molecule type" value="Genomic_DNA"/>
</dbReference>
<dbReference type="Proteomes" id="UP000094622">
    <property type="component" value="Unassembled WGS sequence"/>
</dbReference>
<evidence type="ECO:0000313" key="10">
    <source>
        <dbReference type="EMBL" id="ODN68515.1"/>
    </source>
</evidence>
<dbReference type="InterPro" id="IPR011102">
    <property type="entry name" value="Sig_transdc_His_kinase_HWE"/>
</dbReference>
<dbReference type="AlphaFoldDB" id="A0A1E3GX40"/>
<keyword evidence="6" id="KW-0547">Nucleotide-binding</keyword>
<protein>
    <recommendedName>
        <fullName evidence="2">histidine kinase</fullName>
        <ecNumber evidence="2">2.7.13.3</ecNumber>
    </recommendedName>
</protein>
<dbReference type="GO" id="GO:0004673">
    <property type="term" value="F:protein histidine kinase activity"/>
    <property type="evidence" value="ECO:0007669"/>
    <property type="project" value="UniProtKB-EC"/>
</dbReference>
<keyword evidence="4 10" id="KW-0808">Transferase</keyword>
<dbReference type="Pfam" id="PF07536">
    <property type="entry name" value="HWE_HK"/>
    <property type="match status" value="1"/>
</dbReference>
<evidence type="ECO:0000259" key="9">
    <source>
        <dbReference type="PROSITE" id="PS50113"/>
    </source>
</evidence>
<dbReference type="Gene3D" id="3.30.565.10">
    <property type="entry name" value="Histidine kinase-like ATPase, C-terminal domain"/>
    <property type="match status" value="1"/>
</dbReference>
<evidence type="ECO:0000256" key="6">
    <source>
        <dbReference type="ARBA" id="ARBA00022741"/>
    </source>
</evidence>
<name>A0A1E3GX40_9HYPH</name>
<feature type="domain" description="PAC" evidence="9">
    <location>
        <begin position="6"/>
        <end position="57"/>
    </location>
</feature>